<protein>
    <submittedName>
        <fullName evidence="2">CRISPR system precrRNA processing endoribonuclease RAMP protein Cas6</fullName>
    </submittedName>
</protein>
<proteinExistence type="predicted"/>
<dbReference type="Proteomes" id="UP000280307">
    <property type="component" value="Unassembled WGS sequence"/>
</dbReference>
<evidence type="ECO:0000313" key="3">
    <source>
        <dbReference type="Proteomes" id="UP000280307"/>
    </source>
</evidence>
<dbReference type="EMBL" id="RSAS01000488">
    <property type="protein sequence ID" value="RRR70869.1"/>
    <property type="molecule type" value="Genomic_DNA"/>
</dbReference>
<organism evidence="2 3">
    <name type="scientific">Candidatus Viridilinea halotolerans</name>
    <dbReference type="NCBI Taxonomy" id="2491704"/>
    <lineage>
        <taxon>Bacteria</taxon>
        <taxon>Bacillati</taxon>
        <taxon>Chloroflexota</taxon>
        <taxon>Chloroflexia</taxon>
        <taxon>Chloroflexales</taxon>
        <taxon>Chloroflexineae</taxon>
        <taxon>Oscillochloridaceae</taxon>
        <taxon>Candidatus Viridilinea</taxon>
    </lineage>
</organism>
<dbReference type="AlphaFoldDB" id="A0A426TYB3"/>
<evidence type="ECO:0000259" key="1">
    <source>
        <dbReference type="Pfam" id="PF10040"/>
    </source>
</evidence>
<evidence type="ECO:0000313" key="2">
    <source>
        <dbReference type="EMBL" id="RRR70869.1"/>
    </source>
</evidence>
<gene>
    <name evidence="2" type="ORF">EI684_12520</name>
</gene>
<comment type="caution">
    <text evidence="2">The sequence shown here is derived from an EMBL/GenBank/DDBJ whole genome shotgun (WGS) entry which is preliminary data.</text>
</comment>
<dbReference type="InterPro" id="IPR019267">
    <property type="entry name" value="CRISPR-assoc_Cas6_C"/>
</dbReference>
<feature type="domain" description="CRISPR-associated protein Cas6 C-terminal" evidence="1">
    <location>
        <begin position="212"/>
        <end position="334"/>
    </location>
</feature>
<reference evidence="2 3" key="1">
    <citation type="submission" date="2018-12" db="EMBL/GenBank/DDBJ databases">
        <title>Genome Sequence of Candidatus Viridilinea halotolerans isolated from saline sulfide-rich spring.</title>
        <authorList>
            <person name="Grouzdev D.S."/>
            <person name="Burganskaya E.I."/>
            <person name="Krutkina M.S."/>
            <person name="Sukhacheva M.V."/>
            <person name="Gorlenko V.M."/>
        </authorList>
    </citation>
    <scope>NUCLEOTIDE SEQUENCE [LARGE SCALE GENOMIC DNA]</scope>
    <source>
        <strain evidence="2">Chok-6</strain>
    </source>
</reference>
<sequence>MLQAHVSSLVFPPLTLLSARVRLRLLEAVHLPIFIGALLRGGFGYAFQRASCPSACWGRAEQCAATLLCPYRWVFETPHPEGVTHLHDLRDVPRPFVLEPPPPTQRFYAADTPLDFGLVLMGRGIDFLPYFLHGLAGFAAAGLGRDRTRARLEHVAVVPAFAADGQLPRRSLPPDGAMIYEDGRVLNCADLPLLNLAELPNRAAALAADLRLELLTPLRLKAQGALLDRLDLGVLVQAACWRLNALATFHGHGPWTADYRPVVEAARRVRVEQSDLRWVDWERTSTRGGGQRSMKLGGLVGSVTLRGVPVEVRAALLAAALLHVGKACVFGHGWLHLAHL</sequence>
<name>A0A426TYB3_9CHLR</name>
<dbReference type="Pfam" id="PF10040">
    <property type="entry name" value="CRISPR_Cas6"/>
    <property type="match status" value="1"/>
</dbReference>
<accession>A0A426TYB3</accession>